<comment type="caution">
    <text evidence="2">The sequence shown here is derived from an EMBL/GenBank/DDBJ whole genome shotgun (WGS) entry which is preliminary data.</text>
</comment>
<reference evidence="2 3" key="1">
    <citation type="submission" date="2020-08" db="EMBL/GenBank/DDBJ databases">
        <title>Genomic Encyclopedia of Type Strains, Phase IV (KMG-IV): sequencing the most valuable type-strain genomes for metagenomic binning, comparative biology and taxonomic classification.</title>
        <authorList>
            <person name="Goeker M."/>
        </authorList>
    </citation>
    <scope>NUCLEOTIDE SEQUENCE [LARGE SCALE GENOMIC DNA]</scope>
    <source>
        <strain evidence="2 3">DSM 18233</strain>
    </source>
</reference>
<dbReference type="Pfam" id="PF00903">
    <property type="entry name" value="Glyoxalase"/>
    <property type="match status" value="1"/>
</dbReference>
<dbReference type="SUPFAM" id="SSF54593">
    <property type="entry name" value="Glyoxalase/Bleomycin resistance protein/Dihydroxybiphenyl dioxygenase"/>
    <property type="match status" value="1"/>
</dbReference>
<evidence type="ECO:0000259" key="1">
    <source>
        <dbReference type="PROSITE" id="PS51819"/>
    </source>
</evidence>
<organism evidence="2 3">
    <name type="scientific">Silvimonas terrae</name>
    <dbReference type="NCBI Taxonomy" id="300266"/>
    <lineage>
        <taxon>Bacteria</taxon>
        <taxon>Pseudomonadati</taxon>
        <taxon>Pseudomonadota</taxon>
        <taxon>Betaproteobacteria</taxon>
        <taxon>Neisseriales</taxon>
        <taxon>Chitinibacteraceae</taxon>
        <taxon>Silvimonas</taxon>
    </lineage>
</organism>
<gene>
    <name evidence="2" type="ORF">HNQ50_003308</name>
</gene>
<feature type="domain" description="VOC" evidence="1">
    <location>
        <begin position="7"/>
        <end position="125"/>
    </location>
</feature>
<keyword evidence="3" id="KW-1185">Reference proteome</keyword>
<dbReference type="PANTHER" id="PTHR33993">
    <property type="entry name" value="GLYOXALASE-RELATED"/>
    <property type="match status" value="1"/>
</dbReference>
<dbReference type="InterPro" id="IPR029068">
    <property type="entry name" value="Glyas_Bleomycin-R_OHBP_Dase"/>
</dbReference>
<dbReference type="PANTHER" id="PTHR33993:SF2">
    <property type="entry name" value="VOC DOMAIN-CONTAINING PROTEIN"/>
    <property type="match status" value="1"/>
</dbReference>
<proteinExistence type="predicted"/>
<dbReference type="InterPro" id="IPR004360">
    <property type="entry name" value="Glyas_Fos-R_dOase_dom"/>
</dbReference>
<accession>A0A840RIZ5</accession>
<dbReference type="EMBL" id="JACHHN010000007">
    <property type="protein sequence ID" value="MBB5192564.1"/>
    <property type="molecule type" value="Genomic_DNA"/>
</dbReference>
<protein>
    <recommendedName>
        <fullName evidence="1">VOC domain-containing protein</fullName>
    </recommendedName>
</protein>
<dbReference type="InterPro" id="IPR052164">
    <property type="entry name" value="Anthracycline_SecMetBiosynth"/>
</dbReference>
<sequence length="127" mass="13858">MNTIQNPFCWTEIAVADMERAVRFYEAVFNTHLKRETFGDTDQAIFPHAEDQPGGALFKAAHMQPGASGTRAYLNVGTEKLDSVLGRVERAGGRMDFPTVFLGDCIGYIAGMIDSEGNRVGLFSHAG</sequence>
<dbReference type="CDD" id="cd07247">
    <property type="entry name" value="SgaA_N_like"/>
    <property type="match status" value="1"/>
</dbReference>
<evidence type="ECO:0000313" key="3">
    <source>
        <dbReference type="Proteomes" id="UP000543030"/>
    </source>
</evidence>
<dbReference type="RefSeq" id="WP_184102236.1">
    <property type="nucleotide sequence ID" value="NZ_JACHHN010000007.1"/>
</dbReference>
<evidence type="ECO:0000313" key="2">
    <source>
        <dbReference type="EMBL" id="MBB5192564.1"/>
    </source>
</evidence>
<dbReference type="Proteomes" id="UP000543030">
    <property type="component" value="Unassembled WGS sequence"/>
</dbReference>
<name>A0A840RIZ5_9NEIS</name>
<dbReference type="InterPro" id="IPR037523">
    <property type="entry name" value="VOC_core"/>
</dbReference>
<dbReference type="AlphaFoldDB" id="A0A840RIZ5"/>
<dbReference type="Gene3D" id="3.10.180.10">
    <property type="entry name" value="2,3-Dihydroxybiphenyl 1,2-Dioxygenase, domain 1"/>
    <property type="match status" value="1"/>
</dbReference>
<dbReference type="PROSITE" id="PS51819">
    <property type="entry name" value="VOC"/>
    <property type="match status" value="1"/>
</dbReference>